<sequence>MDAHHLSKRLLAVAKLVPTNARLADIGSDHAYLPAYLALNDQLAFGVAGEVVKGPYQNAKQEIKKEGLDDIIEVRLADGLAAIKATDKINVVTICGMGGTLISDILATGKDKLADHPQLILQPNVGESNVRKWLVENNYQIDSEQIMQEDGHIYEIISASYTPVKQELTEAELIFGPWLLKEKNETFKAKWQKEIAKLETILIELQKASHVPATKKEALQTRIAQIRGVLDGEG</sequence>
<dbReference type="Proteomes" id="UP000051324">
    <property type="component" value="Unassembled WGS sequence"/>
</dbReference>
<dbReference type="PATRIC" id="fig|1423724.4.peg.1297"/>
<dbReference type="STRING" id="1423724.FC32_GL001241"/>
<proteinExistence type="predicted"/>
<comment type="caution">
    <text evidence="1">The sequence shown here is derived from an EMBL/GenBank/DDBJ whole genome shotgun (WGS) entry which is preliminary data.</text>
</comment>
<accession>A0A0R1TYN9</accession>
<dbReference type="EMBL" id="AZFT01000053">
    <property type="protein sequence ID" value="KRL83971.1"/>
    <property type="molecule type" value="Genomic_DNA"/>
</dbReference>
<dbReference type="SUPFAM" id="SSF53335">
    <property type="entry name" value="S-adenosyl-L-methionine-dependent methyltransferases"/>
    <property type="match status" value="1"/>
</dbReference>
<evidence type="ECO:0000313" key="1">
    <source>
        <dbReference type="EMBL" id="KRL83971.1"/>
    </source>
</evidence>
<dbReference type="Gene3D" id="3.40.50.150">
    <property type="entry name" value="Vaccinia Virus protein VP39"/>
    <property type="match status" value="1"/>
</dbReference>
<dbReference type="InterPro" id="IPR006901">
    <property type="entry name" value="TrmK"/>
</dbReference>
<evidence type="ECO:0000313" key="2">
    <source>
        <dbReference type="Proteomes" id="UP000051324"/>
    </source>
</evidence>
<gene>
    <name evidence="1" type="ORF">FC32_GL001241</name>
</gene>
<dbReference type="Pfam" id="PF04816">
    <property type="entry name" value="TrmK"/>
    <property type="match status" value="1"/>
</dbReference>
<dbReference type="RefSeq" id="WP_025087678.1">
    <property type="nucleotide sequence ID" value="NZ_AZFT01000053.1"/>
</dbReference>
<organism evidence="1 2">
    <name type="scientific">Ligilactobacillus apodemi DSM 16634 = JCM 16172</name>
    <dbReference type="NCBI Taxonomy" id="1423724"/>
    <lineage>
        <taxon>Bacteria</taxon>
        <taxon>Bacillati</taxon>
        <taxon>Bacillota</taxon>
        <taxon>Bacilli</taxon>
        <taxon>Lactobacillales</taxon>
        <taxon>Lactobacillaceae</taxon>
        <taxon>Ligilactobacillus</taxon>
    </lineage>
</organism>
<dbReference type="InterPro" id="IPR029063">
    <property type="entry name" value="SAM-dependent_MTases_sf"/>
</dbReference>
<dbReference type="PANTHER" id="PTHR38451:SF1">
    <property type="entry name" value="TRNA (ADENINE(22)-N(1))-METHYLTRANSFERASE"/>
    <property type="match status" value="1"/>
</dbReference>
<dbReference type="AlphaFoldDB" id="A0A0R1TYN9"/>
<dbReference type="PANTHER" id="PTHR38451">
    <property type="entry name" value="TRNA (ADENINE(22)-N(1))-METHYLTRANSFERASE"/>
    <property type="match status" value="1"/>
</dbReference>
<keyword evidence="2" id="KW-1185">Reference proteome</keyword>
<name>A0A0R1TYN9_9LACO</name>
<dbReference type="PIRSF" id="PIRSF018637">
    <property type="entry name" value="TrmK"/>
    <property type="match status" value="1"/>
</dbReference>
<dbReference type="GO" id="GO:0160105">
    <property type="term" value="F:tRNA (adenine(22)-N1)-methyltransferase activity"/>
    <property type="evidence" value="ECO:0007669"/>
    <property type="project" value="InterPro"/>
</dbReference>
<reference evidence="1 2" key="1">
    <citation type="journal article" date="2015" name="Genome Announc.">
        <title>Expanding the biotechnology potential of lactobacilli through comparative genomics of 213 strains and associated genera.</title>
        <authorList>
            <person name="Sun Z."/>
            <person name="Harris H.M."/>
            <person name="McCann A."/>
            <person name="Guo C."/>
            <person name="Argimon S."/>
            <person name="Zhang W."/>
            <person name="Yang X."/>
            <person name="Jeffery I.B."/>
            <person name="Cooney J.C."/>
            <person name="Kagawa T.F."/>
            <person name="Liu W."/>
            <person name="Song Y."/>
            <person name="Salvetti E."/>
            <person name="Wrobel A."/>
            <person name="Rasinkangas P."/>
            <person name="Parkhill J."/>
            <person name="Rea M.C."/>
            <person name="O'Sullivan O."/>
            <person name="Ritari J."/>
            <person name="Douillard F.P."/>
            <person name="Paul Ross R."/>
            <person name="Yang R."/>
            <person name="Briner A.E."/>
            <person name="Felis G.E."/>
            <person name="de Vos W.M."/>
            <person name="Barrangou R."/>
            <person name="Klaenhammer T.R."/>
            <person name="Caufield P.W."/>
            <person name="Cui Y."/>
            <person name="Zhang H."/>
            <person name="O'Toole P.W."/>
        </authorList>
    </citation>
    <scope>NUCLEOTIDE SEQUENCE [LARGE SCALE GENOMIC DNA]</scope>
    <source>
        <strain evidence="1 2">DSM 16634</strain>
    </source>
</reference>
<dbReference type="eggNOG" id="COG2384">
    <property type="taxonomic scope" value="Bacteria"/>
</dbReference>
<protein>
    <recommendedName>
        <fullName evidence="3">SAM-dependent methyltransferase</fullName>
    </recommendedName>
</protein>
<dbReference type="OrthoDB" id="5881184at2"/>
<evidence type="ECO:0008006" key="3">
    <source>
        <dbReference type="Google" id="ProtNLM"/>
    </source>
</evidence>
<dbReference type="Gene3D" id="1.10.287.1890">
    <property type="match status" value="1"/>
</dbReference>